<dbReference type="EMBL" id="VSSQ01039871">
    <property type="protein sequence ID" value="MPM93008.1"/>
    <property type="molecule type" value="Genomic_DNA"/>
</dbReference>
<protein>
    <submittedName>
        <fullName evidence="1">Uncharacterized protein</fullName>
    </submittedName>
</protein>
<dbReference type="AlphaFoldDB" id="A0A645DV46"/>
<comment type="caution">
    <text evidence="1">The sequence shown here is derived from an EMBL/GenBank/DDBJ whole genome shotgun (WGS) entry which is preliminary data.</text>
</comment>
<organism evidence="1">
    <name type="scientific">bioreactor metagenome</name>
    <dbReference type="NCBI Taxonomy" id="1076179"/>
    <lineage>
        <taxon>unclassified sequences</taxon>
        <taxon>metagenomes</taxon>
        <taxon>ecological metagenomes</taxon>
    </lineage>
</organism>
<evidence type="ECO:0000313" key="1">
    <source>
        <dbReference type="EMBL" id="MPM93008.1"/>
    </source>
</evidence>
<gene>
    <name evidence="1" type="ORF">SDC9_140144</name>
</gene>
<name>A0A645DV46_9ZZZZ</name>
<accession>A0A645DV46</accession>
<proteinExistence type="predicted"/>
<sequence>MLELEYLRNRVGSGYLCLIRADSYAHAAIYALLMENTRLIMAHAYRFHGASPETCRTSQAFILIKRNAVIDIIVLHRTTSRD</sequence>
<reference evidence="1" key="1">
    <citation type="submission" date="2019-08" db="EMBL/GenBank/DDBJ databases">
        <authorList>
            <person name="Kucharzyk K."/>
            <person name="Murdoch R.W."/>
            <person name="Higgins S."/>
            <person name="Loffler F."/>
        </authorList>
    </citation>
    <scope>NUCLEOTIDE SEQUENCE</scope>
</reference>